<protein>
    <submittedName>
        <fullName evidence="3">Uncharacterized protein</fullName>
    </submittedName>
</protein>
<accession>A0ABX1JR76</accession>
<dbReference type="EMBL" id="JAAZSR010000125">
    <property type="protein sequence ID" value="NKX50771.1"/>
    <property type="molecule type" value="Genomic_DNA"/>
</dbReference>
<comment type="caution">
    <text evidence="3">The sequence shown here is derived from an EMBL/GenBank/DDBJ whole genome shotgun (WGS) entry which is preliminary data.</text>
</comment>
<keyword evidence="2" id="KW-1133">Transmembrane helix</keyword>
<keyword evidence="4" id="KW-1185">Reference proteome</keyword>
<feature type="transmembrane region" description="Helical" evidence="2">
    <location>
        <begin position="92"/>
        <end position="112"/>
    </location>
</feature>
<keyword evidence="2" id="KW-0472">Membrane</keyword>
<gene>
    <name evidence="3" type="ORF">HER39_09375</name>
</gene>
<reference evidence="3 4" key="1">
    <citation type="submission" date="2020-04" db="EMBL/GenBank/DDBJ databases">
        <authorList>
            <person name="Liu S."/>
        </authorList>
    </citation>
    <scope>NUCLEOTIDE SEQUENCE [LARGE SCALE GENOMIC DNA]</scope>
    <source>
        <strain evidence="3 4">CGMCC 1.15091</strain>
    </source>
</reference>
<feature type="compositionally biased region" description="Basic and acidic residues" evidence="1">
    <location>
        <begin position="77"/>
        <end position="88"/>
    </location>
</feature>
<name>A0ABX1JR76_9MICC</name>
<evidence type="ECO:0000256" key="2">
    <source>
        <dbReference type="SAM" id="Phobius"/>
    </source>
</evidence>
<evidence type="ECO:0000256" key="1">
    <source>
        <dbReference type="SAM" id="MobiDB-lite"/>
    </source>
</evidence>
<evidence type="ECO:0000313" key="4">
    <source>
        <dbReference type="Proteomes" id="UP000523795"/>
    </source>
</evidence>
<evidence type="ECO:0000313" key="3">
    <source>
        <dbReference type="EMBL" id="NKX50771.1"/>
    </source>
</evidence>
<feature type="region of interest" description="Disordered" evidence="1">
    <location>
        <begin position="1"/>
        <end position="89"/>
    </location>
</feature>
<keyword evidence="2" id="KW-0812">Transmembrane</keyword>
<feature type="compositionally biased region" description="Low complexity" evidence="1">
    <location>
        <begin position="56"/>
        <end position="73"/>
    </location>
</feature>
<organism evidence="3 4">
    <name type="scientific">Arthrobacter deserti</name>
    <dbReference type="NCBI Taxonomy" id="1742687"/>
    <lineage>
        <taxon>Bacteria</taxon>
        <taxon>Bacillati</taxon>
        <taxon>Actinomycetota</taxon>
        <taxon>Actinomycetes</taxon>
        <taxon>Micrococcales</taxon>
        <taxon>Micrococcaceae</taxon>
        <taxon>Arthrobacter</taxon>
    </lineage>
</organism>
<proteinExistence type="predicted"/>
<sequence length="114" mass="11929">MTQPADMVRSPRRRDIRTGSADPVPPTGMIPIVPLVAAPTGDPLPTRKELRTGLVQPAPQAGAPQADVPPAAASGPDSRRPRQPEGGRPRRWLWALPAAAVAAALAVLWVQIAG</sequence>
<dbReference type="Proteomes" id="UP000523795">
    <property type="component" value="Unassembled WGS sequence"/>
</dbReference>